<dbReference type="Proteomes" id="UP000039865">
    <property type="component" value="Unassembled WGS sequence"/>
</dbReference>
<dbReference type="AlphaFoldDB" id="A0A078AX84"/>
<dbReference type="OMA" id="HTIPNCM"/>
<dbReference type="InParanoid" id="A0A078AX84"/>
<evidence type="ECO:0000313" key="2">
    <source>
        <dbReference type="Proteomes" id="UP000039865"/>
    </source>
</evidence>
<proteinExistence type="predicted"/>
<dbReference type="InterPro" id="IPR027417">
    <property type="entry name" value="P-loop_NTPase"/>
</dbReference>
<dbReference type="Gene3D" id="3.40.50.300">
    <property type="entry name" value="P-loop containing nucleotide triphosphate hydrolases"/>
    <property type="match status" value="1"/>
</dbReference>
<keyword evidence="2" id="KW-1185">Reference proteome</keyword>
<dbReference type="OrthoDB" id="275177at2759"/>
<gene>
    <name evidence="1" type="primary">Contig9670.g10341</name>
    <name evidence="1" type="ORF">STYLEM_14950</name>
</gene>
<evidence type="ECO:0000313" key="1">
    <source>
        <dbReference type="EMBL" id="CDW85862.1"/>
    </source>
</evidence>
<sequence length="189" mass="21036">MSRLKLLIVGPNKSGKSTIANILGDLQDGPSAIYRPTIGCRIVDFERDPPPGVTNFGKIHLELWDASGDFKYEKCWAPIQKDAHGIIFVYDPANPGAEDILNQLVQLFPKAMMLQPKFCMVIINHHNVGGAGAQLPKHTIPNCMNGLHRHEGTAEDTQGIFGGFEKYLMKILKLLGEMQEQDENRIMNL</sequence>
<dbReference type="SUPFAM" id="SSF52540">
    <property type="entry name" value="P-loop containing nucleoside triphosphate hydrolases"/>
    <property type="match status" value="1"/>
</dbReference>
<protein>
    <submittedName>
        <fullName evidence="1">Rab-like protein 5</fullName>
    </submittedName>
</protein>
<name>A0A078AX84_STYLE</name>
<reference evidence="1 2" key="1">
    <citation type="submission" date="2014-06" db="EMBL/GenBank/DDBJ databases">
        <authorList>
            <person name="Swart Estienne"/>
        </authorList>
    </citation>
    <scope>NUCLEOTIDE SEQUENCE [LARGE SCALE GENOMIC DNA]</scope>
    <source>
        <strain evidence="1 2">130c</strain>
    </source>
</reference>
<dbReference type="Pfam" id="PF08477">
    <property type="entry name" value="Roc"/>
    <property type="match status" value="1"/>
</dbReference>
<dbReference type="EMBL" id="CCKQ01014110">
    <property type="protein sequence ID" value="CDW85862.1"/>
    <property type="molecule type" value="Genomic_DNA"/>
</dbReference>
<accession>A0A078AX84</accession>
<organism evidence="1 2">
    <name type="scientific">Stylonychia lemnae</name>
    <name type="common">Ciliate</name>
    <dbReference type="NCBI Taxonomy" id="5949"/>
    <lineage>
        <taxon>Eukaryota</taxon>
        <taxon>Sar</taxon>
        <taxon>Alveolata</taxon>
        <taxon>Ciliophora</taxon>
        <taxon>Intramacronucleata</taxon>
        <taxon>Spirotrichea</taxon>
        <taxon>Stichotrichia</taxon>
        <taxon>Sporadotrichida</taxon>
        <taxon>Oxytrichidae</taxon>
        <taxon>Stylonychinae</taxon>
        <taxon>Stylonychia</taxon>
    </lineage>
</organism>